<evidence type="ECO:0000256" key="1">
    <source>
        <dbReference type="ARBA" id="ARBA00004571"/>
    </source>
</evidence>
<keyword evidence="7" id="KW-0406">Ion transport</keyword>
<dbReference type="GO" id="GO:0046930">
    <property type="term" value="C:pore complex"/>
    <property type="evidence" value="ECO:0007669"/>
    <property type="project" value="UniProtKB-KW"/>
</dbReference>
<dbReference type="GO" id="GO:0015288">
    <property type="term" value="F:porin activity"/>
    <property type="evidence" value="ECO:0007669"/>
    <property type="project" value="UniProtKB-KW"/>
</dbReference>
<evidence type="ECO:0000256" key="8">
    <source>
        <dbReference type="ARBA" id="ARBA00023114"/>
    </source>
</evidence>
<keyword evidence="4" id="KW-1134">Transmembrane beta strand</keyword>
<dbReference type="AlphaFoldDB" id="A0A0K6GT25"/>
<dbReference type="Proteomes" id="UP000243535">
    <property type="component" value="Unassembled WGS sequence"/>
</dbReference>
<evidence type="ECO:0000256" key="2">
    <source>
        <dbReference type="ARBA" id="ARBA00011233"/>
    </source>
</evidence>
<evidence type="ECO:0000256" key="4">
    <source>
        <dbReference type="ARBA" id="ARBA00022452"/>
    </source>
</evidence>
<dbReference type="EMBL" id="CYHA01000001">
    <property type="protein sequence ID" value="CUA81688.1"/>
    <property type="molecule type" value="Genomic_DNA"/>
</dbReference>
<accession>A0A0K6GT25</accession>
<keyword evidence="8" id="KW-0626">Porin</keyword>
<dbReference type="RefSeq" id="WP_055433205.1">
    <property type="nucleotide sequence ID" value="NZ_CYHA01000001.1"/>
</dbReference>
<dbReference type="InterPro" id="IPR050298">
    <property type="entry name" value="Gram-neg_bact_OMP"/>
</dbReference>
<proteinExistence type="predicted"/>
<evidence type="ECO:0000256" key="7">
    <source>
        <dbReference type="ARBA" id="ARBA00023065"/>
    </source>
</evidence>
<dbReference type="PRINTS" id="PR00182">
    <property type="entry name" value="ECOLNEIPORIN"/>
</dbReference>
<dbReference type="CDD" id="cd00342">
    <property type="entry name" value="gram_neg_porins"/>
    <property type="match status" value="1"/>
</dbReference>
<dbReference type="InterPro" id="IPR002299">
    <property type="entry name" value="Porin_Neis"/>
</dbReference>
<evidence type="ECO:0000256" key="3">
    <source>
        <dbReference type="ARBA" id="ARBA00022448"/>
    </source>
</evidence>
<dbReference type="GO" id="GO:0009279">
    <property type="term" value="C:cell outer membrane"/>
    <property type="evidence" value="ECO:0007669"/>
    <property type="project" value="UniProtKB-SubCell"/>
</dbReference>
<evidence type="ECO:0000313" key="14">
    <source>
        <dbReference type="Proteomes" id="UP000243535"/>
    </source>
</evidence>
<feature type="signal peptide" evidence="11">
    <location>
        <begin position="1"/>
        <end position="21"/>
    </location>
</feature>
<feature type="chain" id="PRO_5005503299" evidence="11">
    <location>
        <begin position="22"/>
        <end position="330"/>
    </location>
</feature>
<dbReference type="Gene3D" id="2.40.160.10">
    <property type="entry name" value="Porin"/>
    <property type="match status" value="1"/>
</dbReference>
<dbReference type="InterPro" id="IPR033900">
    <property type="entry name" value="Gram_neg_porin_domain"/>
</dbReference>
<dbReference type="PRINTS" id="PR00184">
    <property type="entry name" value="NEISSPPORIN"/>
</dbReference>
<evidence type="ECO:0000256" key="5">
    <source>
        <dbReference type="ARBA" id="ARBA00022692"/>
    </source>
</evidence>
<keyword evidence="10" id="KW-0998">Cell outer membrane</keyword>
<organism evidence="13 14">
    <name type="scientific">Gulbenkiania indica</name>
    <dbReference type="NCBI Taxonomy" id="375574"/>
    <lineage>
        <taxon>Bacteria</taxon>
        <taxon>Pseudomonadati</taxon>
        <taxon>Pseudomonadota</taxon>
        <taxon>Betaproteobacteria</taxon>
        <taxon>Neisseriales</taxon>
        <taxon>Chromobacteriaceae</taxon>
        <taxon>Gulbenkiania</taxon>
    </lineage>
</organism>
<keyword evidence="6 11" id="KW-0732">Signal</keyword>
<keyword evidence="3" id="KW-0813">Transport</keyword>
<keyword evidence="14" id="KW-1185">Reference proteome</keyword>
<feature type="domain" description="Porin" evidence="12">
    <location>
        <begin position="7"/>
        <end position="314"/>
    </location>
</feature>
<evidence type="ECO:0000256" key="9">
    <source>
        <dbReference type="ARBA" id="ARBA00023136"/>
    </source>
</evidence>
<sequence length="330" mass="35792">MNKKLIALAVAAAAIPTLSLADVVIYGKIKAGVENTKVGEAASDNKVEDYGSRIGFKGTEDLGNGLKALWQVESKIAVDSGAGTSFGTRQSFLGMEGSFGKVRLGYINNSLNDLGLIDLWEYNSDAQGLSLFTRTGARIANSVRYDSPDFGGVKFNVGHGVDETRSTHTVANQRVNQHVTYAGIDYNANGIFASYAYQRNADQYDGDKAGQVHRVEAGYDANNLFVGLGYQQTKGNYGWLDESEVKTREAALTVGYTMGAFTPKFSLAKGWNMKEIGGDTIDNSDYKQYVVGVDYAFSKRTVGQLSYGKLNFDGKDDDVRTVGFNVVHSF</sequence>
<protein>
    <submittedName>
        <fullName evidence="13">Outer membrane protein (Porin)</fullName>
    </submittedName>
</protein>
<dbReference type="SUPFAM" id="SSF56935">
    <property type="entry name" value="Porins"/>
    <property type="match status" value="1"/>
</dbReference>
<evidence type="ECO:0000259" key="12">
    <source>
        <dbReference type="Pfam" id="PF13609"/>
    </source>
</evidence>
<evidence type="ECO:0000256" key="6">
    <source>
        <dbReference type="ARBA" id="ARBA00022729"/>
    </source>
</evidence>
<dbReference type="OrthoDB" id="5289162at2"/>
<dbReference type="InterPro" id="IPR023614">
    <property type="entry name" value="Porin_dom_sf"/>
</dbReference>
<dbReference type="InterPro" id="IPR001702">
    <property type="entry name" value="Porin_Gram-ve"/>
</dbReference>
<comment type="subunit">
    <text evidence="2">Homotrimer.</text>
</comment>
<dbReference type="GO" id="GO:0034220">
    <property type="term" value="P:monoatomic ion transmembrane transport"/>
    <property type="evidence" value="ECO:0007669"/>
    <property type="project" value="InterPro"/>
</dbReference>
<evidence type="ECO:0000313" key="13">
    <source>
        <dbReference type="EMBL" id="CUA81688.1"/>
    </source>
</evidence>
<dbReference type="Pfam" id="PF13609">
    <property type="entry name" value="Porin_4"/>
    <property type="match status" value="1"/>
</dbReference>
<dbReference type="PANTHER" id="PTHR34501:SF9">
    <property type="entry name" value="MAJOR OUTER MEMBRANE PROTEIN P.IA"/>
    <property type="match status" value="1"/>
</dbReference>
<evidence type="ECO:0000256" key="11">
    <source>
        <dbReference type="SAM" id="SignalP"/>
    </source>
</evidence>
<comment type="subcellular location">
    <subcellularLocation>
        <location evidence="1">Cell outer membrane</location>
        <topology evidence="1">Multi-pass membrane protein</topology>
    </subcellularLocation>
</comment>
<keyword evidence="5" id="KW-0812">Transmembrane</keyword>
<gene>
    <name evidence="13" type="ORF">Ga0061063_0531</name>
</gene>
<dbReference type="STRING" id="375574.GCA_001418035_00330"/>
<reference evidence="14" key="1">
    <citation type="submission" date="2015-08" db="EMBL/GenBank/DDBJ databases">
        <authorList>
            <person name="Varghese N."/>
        </authorList>
    </citation>
    <scope>NUCLEOTIDE SEQUENCE [LARGE SCALE GENOMIC DNA]</scope>
    <source>
        <strain evidence="14">DSM 17901</strain>
    </source>
</reference>
<dbReference type="PANTHER" id="PTHR34501">
    <property type="entry name" value="PROTEIN YDDL-RELATED"/>
    <property type="match status" value="1"/>
</dbReference>
<keyword evidence="9" id="KW-0472">Membrane</keyword>
<evidence type="ECO:0000256" key="10">
    <source>
        <dbReference type="ARBA" id="ARBA00023237"/>
    </source>
</evidence>
<name>A0A0K6GT25_9NEIS</name>